<protein>
    <submittedName>
        <fullName evidence="2">Helix-turn-helix domain-containing protein</fullName>
    </submittedName>
</protein>
<dbReference type="Proteomes" id="UP001205063">
    <property type="component" value="Unassembled WGS sequence"/>
</dbReference>
<comment type="caution">
    <text evidence="2">The sequence shown here is derived from an EMBL/GenBank/DDBJ whole genome shotgun (WGS) entry which is preliminary data.</text>
</comment>
<dbReference type="RefSeq" id="WP_256135417.1">
    <property type="nucleotide sequence ID" value="NZ_JANGAB010000001.1"/>
</dbReference>
<dbReference type="SMART" id="SM00530">
    <property type="entry name" value="HTH_XRE"/>
    <property type="match status" value="1"/>
</dbReference>
<dbReference type="Gene3D" id="1.10.260.40">
    <property type="entry name" value="lambda repressor-like DNA-binding domains"/>
    <property type="match status" value="1"/>
</dbReference>
<dbReference type="PROSITE" id="PS50943">
    <property type="entry name" value="HTH_CROC1"/>
    <property type="match status" value="1"/>
</dbReference>
<feature type="domain" description="HTH cro/C1-type" evidence="1">
    <location>
        <begin position="17"/>
        <end position="72"/>
    </location>
</feature>
<evidence type="ECO:0000259" key="1">
    <source>
        <dbReference type="PROSITE" id="PS50943"/>
    </source>
</evidence>
<evidence type="ECO:0000313" key="3">
    <source>
        <dbReference type="Proteomes" id="UP001205063"/>
    </source>
</evidence>
<organism evidence="2 3">
    <name type="scientific">Bittarella massiliensis</name>
    <name type="common">ex Durand et al. 2017</name>
    <dbReference type="NCBI Taxonomy" id="1720313"/>
    <lineage>
        <taxon>Bacteria</taxon>
        <taxon>Bacillati</taxon>
        <taxon>Bacillota</taxon>
        <taxon>Clostridia</taxon>
        <taxon>Eubacteriales</taxon>
        <taxon>Oscillospiraceae</taxon>
        <taxon>Bittarella (ex Durand et al. 2017)</taxon>
    </lineage>
</organism>
<dbReference type="CDD" id="cd00093">
    <property type="entry name" value="HTH_XRE"/>
    <property type="match status" value="1"/>
</dbReference>
<accession>A0AAW5KCB4</accession>
<dbReference type="AlphaFoldDB" id="A0AAW5KCB4"/>
<dbReference type="InterPro" id="IPR001387">
    <property type="entry name" value="Cro/C1-type_HTH"/>
</dbReference>
<sequence length="87" mass="9719">MAEKKTAREPGCFGKNLAVIRAALHLSQEQLGEKVGLSRQQVYRYEQGLTFEPLHSTVERVASFAGVSQEQLTHTLLREGDIHVDGR</sequence>
<dbReference type="EMBL" id="JANGAB010000001">
    <property type="protein sequence ID" value="MCQ4948614.1"/>
    <property type="molecule type" value="Genomic_DNA"/>
</dbReference>
<evidence type="ECO:0000313" key="2">
    <source>
        <dbReference type="EMBL" id="MCQ4948614.1"/>
    </source>
</evidence>
<dbReference type="GO" id="GO:0003677">
    <property type="term" value="F:DNA binding"/>
    <property type="evidence" value="ECO:0007669"/>
    <property type="project" value="InterPro"/>
</dbReference>
<proteinExistence type="predicted"/>
<dbReference type="SUPFAM" id="SSF47413">
    <property type="entry name" value="lambda repressor-like DNA-binding domains"/>
    <property type="match status" value="1"/>
</dbReference>
<dbReference type="InterPro" id="IPR010982">
    <property type="entry name" value="Lambda_DNA-bd_dom_sf"/>
</dbReference>
<name>A0AAW5KCB4_9FIRM</name>
<reference evidence="2" key="1">
    <citation type="submission" date="2022-06" db="EMBL/GenBank/DDBJ databases">
        <title>Isolation of gut microbiota from human fecal samples.</title>
        <authorList>
            <person name="Pamer E.G."/>
            <person name="Barat B."/>
            <person name="Waligurski E."/>
            <person name="Medina S."/>
            <person name="Paddock L."/>
            <person name="Mostad J."/>
        </authorList>
    </citation>
    <scope>NUCLEOTIDE SEQUENCE</scope>
    <source>
        <strain evidence="2">DFI.7.96</strain>
    </source>
</reference>
<gene>
    <name evidence="2" type="ORF">NE646_02875</name>
</gene>
<dbReference type="Pfam" id="PF13560">
    <property type="entry name" value="HTH_31"/>
    <property type="match status" value="1"/>
</dbReference>